<dbReference type="InterPro" id="IPR015422">
    <property type="entry name" value="PyrdxlP-dep_Trfase_small"/>
</dbReference>
<dbReference type="InterPro" id="IPR011340">
    <property type="entry name" value="Cys_dSase-rel"/>
</dbReference>
<dbReference type="PANTHER" id="PTHR43586">
    <property type="entry name" value="CYSTEINE DESULFURASE"/>
    <property type="match status" value="1"/>
</dbReference>
<dbReference type="EMBL" id="JBHTLD010000085">
    <property type="protein sequence ID" value="MFD1186687.1"/>
    <property type="molecule type" value="Genomic_DNA"/>
</dbReference>
<dbReference type="RefSeq" id="WP_377527148.1">
    <property type="nucleotide sequence ID" value="NZ_JBHTLD010000085.1"/>
</dbReference>
<dbReference type="InterPro" id="IPR015421">
    <property type="entry name" value="PyrdxlP-dep_Trfase_major"/>
</dbReference>
<dbReference type="Pfam" id="PF00266">
    <property type="entry name" value="Aminotran_5"/>
    <property type="match status" value="1"/>
</dbReference>
<dbReference type="Gene3D" id="3.90.1150.10">
    <property type="entry name" value="Aspartate Aminotransferase, domain 1"/>
    <property type="match status" value="1"/>
</dbReference>
<reference evidence="4" key="1">
    <citation type="journal article" date="2019" name="Int. J. Syst. Evol. Microbiol.">
        <title>The Global Catalogue of Microorganisms (GCM) 10K type strain sequencing project: providing services to taxonomists for standard genome sequencing and annotation.</title>
        <authorList>
            <consortium name="The Broad Institute Genomics Platform"/>
            <consortium name="The Broad Institute Genome Sequencing Center for Infectious Disease"/>
            <person name="Wu L."/>
            <person name="Ma J."/>
        </authorList>
    </citation>
    <scope>NUCLEOTIDE SEQUENCE [LARGE SCALE GENOMIC DNA]</scope>
    <source>
        <strain evidence="4">JCM 31319</strain>
    </source>
</reference>
<dbReference type="Gene3D" id="3.40.640.10">
    <property type="entry name" value="Type I PLP-dependent aspartate aminotransferase-like (Major domain)"/>
    <property type="match status" value="1"/>
</dbReference>
<evidence type="ECO:0000259" key="2">
    <source>
        <dbReference type="Pfam" id="PF00266"/>
    </source>
</evidence>
<evidence type="ECO:0000256" key="1">
    <source>
        <dbReference type="ARBA" id="ARBA00022898"/>
    </source>
</evidence>
<comment type="caution">
    <text evidence="3">The sequence shown here is derived from an EMBL/GenBank/DDBJ whole genome shotgun (WGS) entry which is preliminary data.</text>
</comment>
<keyword evidence="1" id="KW-0663">Pyridoxal phosphate</keyword>
<dbReference type="Proteomes" id="UP001597094">
    <property type="component" value="Unassembled WGS sequence"/>
</dbReference>
<feature type="domain" description="Aminotransferase class V" evidence="2">
    <location>
        <begin position="26"/>
        <end position="399"/>
    </location>
</feature>
<organism evidence="3 4">
    <name type="scientific">Pontibacter rugosus</name>
    <dbReference type="NCBI Taxonomy" id="1745966"/>
    <lineage>
        <taxon>Bacteria</taxon>
        <taxon>Pseudomonadati</taxon>
        <taxon>Bacteroidota</taxon>
        <taxon>Cytophagia</taxon>
        <taxon>Cytophagales</taxon>
        <taxon>Hymenobacteraceae</taxon>
        <taxon>Pontibacter</taxon>
    </lineage>
</organism>
<dbReference type="InterPro" id="IPR015424">
    <property type="entry name" value="PyrdxlP-dep_Trfase"/>
</dbReference>
<proteinExistence type="predicted"/>
<name>A0ABW3SS04_9BACT</name>
<dbReference type="SUPFAM" id="SSF53383">
    <property type="entry name" value="PLP-dependent transferases"/>
    <property type="match status" value="1"/>
</dbReference>
<sequence>MSTISEEQLRAAFPALKETSTSKPAVYFDGPGGTQMAQQSIDAMVGYITSGMANLHGAFATSIKTDLVLEEGRKAVADLLNCSPSEVAFGQNMTSLAFSIARSLSSFVTASDEIVVTELDHRANVDPWVTLAKDTGAEVKFLQVNPETYTLALDNLDEVITEKTRLVAVGMSSNVTGTVTALDKIIARAKEVNALVIVDAVHAVPHLSIDFKELSCDVLLCSAYKFFGPHIGIAVITASLFEKLPVYKLEPAPQQIPDKLETGTQNHEAIAGLIGAIKFIEDLGEGDTRKARLKSGMHQIDAYEQGLADRIECFLKQLPEVRLYRAPAGTRKTPTFAFTIANVNARVATTWFAQKYNMNIADGHFYASTMADKLDVNAMGGWIRIGLAPYNTLAEVQLFEQALQEFITTYSK</sequence>
<dbReference type="PANTHER" id="PTHR43586:SF21">
    <property type="entry name" value="PYRIDOXAL PHOSPHATE (PLP)-DEPENDENT ASPARTATE AMINOTRANSFERASE SUPERFAMILY"/>
    <property type="match status" value="1"/>
</dbReference>
<accession>A0ABW3SS04</accession>
<evidence type="ECO:0000313" key="4">
    <source>
        <dbReference type="Proteomes" id="UP001597094"/>
    </source>
</evidence>
<dbReference type="NCBIfam" id="TIGR01976">
    <property type="entry name" value="am_tr_V_VC1184"/>
    <property type="match status" value="1"/>
</dbReference>
<keyword evidence="4" id="KW-1185">Reference proteome</keyword>
<dbReference type="InterPro" id="IPR000192">
    <property type="entry name" value="Aminotrans_V_dom"/>
</dbReference>
<evidence type="ECO:0000313" key="3">
    <source>
        <dbReference type="EMBL" id="MFD1186687.1"/>
    </source>
</evidence>
<protein>
    <submittedName>
        <fullName evidence="3">Cysteine desulfurase-like protein</fullName>
    </submittedName>
</protein>
<gene>
    <name evidence="3" type="ORF">ACFQ2O_10765</name>
</gene>